<dbReference type="GO" id="GO:0032259">
    <property type="term" value="P:methylation"/>
    <property type="evidence" value="ECO:0007669"/>
    <property type="project" value="UniProtKB-KW"/>
</dbReference>
<evidence type="ECO:0000256" key="9">
    <source>
        <dbReference type="PIRSR" id="PIRSR000388-2"/>
    </source>
</evidence>
<keyword evidence="4 7" id="KW-0566">Pantothenate biosynthesis</keyword>
<comment type="subcellular location">
    <subcellularLocation>
        <location evidence="7">Cytoplasm</location>
    </subcellularLocation>
</comment>
<feature type="binding site" evidence="7 9">
    <location>
        <begin position="46"/>
        <end position="47"/>
    </location>
    <ligand>
        <name>3-methyl-2-oxobutanoate</name>
        <dbReference type="ChEBI" id="CHEBI:11851"/>
    </ligand>
</feature>
<evidence type="ECO:0000256" key="8">
    <source>
        <dbReference type="PIRSR" id="PIRSR000388-1"/>
    </source>
</evidence>
<dbReference type="GO" id="GO:0005737">
    <property type="term" value="C:cytoplasm"/>
    <property type="evidence" value="ECO:0007669"/>
    <property type="project" value="UniProtKB-SubCell"/>
</dbReference>
<dbReference type="SUPFAM" id="SSF51621">
    <property type="entry name" value="Phosphoenolpyruvate/pyruvate domain"/>
    <property type="match status" value="1"/>
</dbReference>
<feature type="binding site" evidence="7 10">
    <location>
        <position position="46"/>
    </location>
    <ligand>
        <name>Mg(2+)</name>
        <dbReference type="ChEBI" id="CHEBI:18420"/>
    </ligand>
</feature>
<feature type="active site" description="Proton acceptor" evidence="7 8">
    <location>
        <position position="184"/>
    </location>
</feature>
<dbReference type="Pfam" id="PF02548">
    <property type="entry name" value="Pantoate_transf"/>
    <property type="match status" value="1"/>
</dbReference>
<dbReference type="GO" id="GO:0008168">
    <property type="term" value="F:methyltransferase activity"/>
    <property type="evidence" value="ECO:0007669"/>
    <property type="project" value="UniProtKB-KW"/>
</dbReference>
<dbReference type="GO" id="GO:0003864">
    <property type="term" value="F:3-methyl-2-oxobutanoate hydroxymethyltransferase activity"/>
    <property type="evidence" value="ECO:0007669"/>
    <property type="project" value="UniProtKB-UniRule"/>
</dbReference>
<dbReference type="HAMAP" id="MF_00156">
    <property type="entry name" value="PanB"/>
    <property type="match status" value="1"/>
</dbReference>
<dbReference type="PIRSF" id="PIRSF000388">
    <property type="entry name" value="Pantoate_hydroxy_MeTrfase"/>
    <property type="match status" value="1"/>
</dbReference>
<evidence type="ECO:0000256" key="7">
    <source>
        <dbReference type="HAMAP-Rule" id="MF_00156"/>
    </source>
</evidence>
<evidence type="ECO:0000256" key="2">
    <source>
        <dbReference type="ARBA" id="ARBA00008676"/>
    </source>
</evidence>
<keyword evidence="7 10" id="KW-0479">Metal-binding</keyword>
<evidence type="ECO:0000256" key="6">
    <source>
        <dbReference type="ARBA" id="ARBA00056497"/>
    </source>
</evidence>
<accession>A0A857DMN6</accession>
<keyword evidence="11" id="KW-0489">Methyltransferase</keyword>
<feature type="binding site" evidence="7 9">
    <location>
        <position position="115"/>
    </location>
    <ligand>
        <name>3-methyl-2-oxobutanoate</name>
        <dbReference type="ChEBI" id="CHEBI:11851"/>
    </ligand>
</feature>
<dbReference type="EMBL" id="CP046996">
    <property type="protein sequence ID" value="QHA01702.1"/>
    <property type="molecule type" value="Genomic_DNA"/>
</dbReference>
<dbReference type="RefSeq" id="WP_158208660.1">
    <property type="nucleotide sequence ID" value="NZ_CP046996.1"/>
</dbReference>
<feature type="binding site" evidence="7 10">
    <location>
        <position position="85"/>
    </location>
    <ligand>
        <name>Mg(2+)</name>
        <dbReference type="ChEBI" id="CHEBI:18420"/>
    </ligand>
</feature>
<dbReference type="Proteomes" id="UP000430508">
    <property type="component" value="Chromosome"/>
</dbReference>
<evidence type="ECO:0000256" key="4">
    <source>
        <dbReference type="ARBA" id="ARBA00022655"/>
    </source>
</evidence>
<dbReference type="PANTHER" id="PTHR20881">
    <property type="entry name" value="3-METHYL-2-OXOBUTANOATE HYDROXYMETHYLTRANSFERASE"/>
    <property type="match status" value="1"/>
</dbReference>
<dbReference type="NCBIfam" id="TIGR00222">
    <property type="entry name" value="panB"/>
    <property type="match status" value="1"/>
</dbReference>
<keyword evidence="5 7" id="KW-0808">Transferase</keyword>
<organism evidence="11 12">
    <name type="scientific">Dehalobacter restrictus</name>
    <dbReference type="NCBI Taxonomy" id="55583"/>
    <lineage>
        <taxon>Bacteria</taxon>
        <taxon>Bacillati</taxon>
        <taxon>Bacillota</taxon>
        <taxon>Clostridia</taxon>
        <taxon>Eubacteriales</taxon>
        <taxon>Desulfitobacteriaceae</taxon>
        <taxon>Dehalobacter</taxon>
    </lineage>
</organism>
<dbReference type="NCBIfam" id="NF001452">
    <property type="entry name" value="PRK00311.1"/>
    <property type="match status" value="1"/>
</dbReference>
<dbReference type="Gene3D" id="3.20.20.60">
    <property type="entry name" value="Phosphoenolpyruvate-binding domains"/>
    <property type="match status" value="1"/>
</dbReference>
<dbReference type="InterPro" id="IPR003700">
    <property type="entry name" value="Pantoate_hydroxy_MeTrfase"/>
</dbReference>
<feature type="binding site" evidence="7 9">
    <location>
        <position position="85"/>
    </location>
    <ligand>
        <name>3-methyl-2-oxobutanoate</name>
        <dbReference type="ChEBI" id="CHEBI:11851"/>
    </ligand>
</feature>
<dbReference type="UniPathway" id="UPA00028">
    <property type="reaction ID" value="UER00003"/>
</dbReference>
<proteinExistence type="inferred from homology"/>
<dbReference type="GO" id="GO:0000287">
    <property type="term" value="F:magnesium ion binding"/>
    <property type="evidence" value="ECO:0007669"/>
    <property type="project" value="TreeGrafter"/>
</dbReference>
<dbReference type="EC" id="2.1.2.11" evidence="7"/>
<evidence type="ECO:0000256" key="5">
    <source>
        <dbReference type="ARBA" id="ARBA00022679"/>
    </source>
</evidence>
<comment type="pathway">
    <text evidence="1 7">Cofactor biosynthesis; (R)-pantothenate biosynthesis; (R)-pantoate from 3-methyl-2-oxobutanoate: step 1/2.</text>
</comment>
<evidence type="ECO:0000313" key="12">
    <source>
        <dbReference type="Proteomes" id="UP000430508"/>
    </source>
</evidence>
<dbReference type="InterPro" id="IPR040442">
    <property type="entry name" value="Pyrv_kinase-like_dom_sf"/>
</dbReference>
<keyword evidence="7 10" id="KW-0460">Magnesium</keyword>
<evidence type="ECO:0000256" key="10">
    <source>
        <dbReference type="PIRSR" id="PIRSR000388-3"/>
    </source>
</evidence>
<dbReference type="AlphaFoldDB" id="A0A857DMN6"/>
<protein>
    <recommendedName>
        <fullName evidence="7">3-methyl-2-oxobutanoate hydroxymethyltransferase</fullName>
        <ecNumber evidence="7">2.1.2.11</ecNumber>
    </recommendedName>
    <alternativeName>
        <fullName evidence="7">Ketopantoate hydroxymethyltransferase</fullName>
        <shortName evidence="7">KPHMT</shortName>
    </alternativeName>
</protein>
<name>A0A857DMN6_9FIRM</name>
<gene>
    <name evidence="7 11" type="primary">panB</name>
    <name evidence="11" type="ORF">GQ588_14170</name>
</gene>
<keyword evidence="7" id="KW-0963">Cytoplasm</keyword>
<evidence type="ECO:0000256" key="3">
    <source>
        <dbReference type="ARBA" id="ARBA00011424"/>
    </source>
</evidence>
<evidence type="ECO:0000256" key="1">
    <source>
        <dbReference type="ARBA" id="ARBA00005033"/>
    </source>
</evidence>
<comment type="similarity">
    <text evidence="2 7">Belongs to the PanB family.</text>
</comment>
<reference evidence="11 12" key="1">
    <citation type="submission" date="2019-12" db="EMBL/GenBank/DDBJ databases">
        <title>Sequence classification of anaerobic respiratory reductive dehalogenases: First we see many, then we see few.</title>
        <authorList>
            <person name="Molenda O."/>
            <person name="Puentes Jacome L.A."/>
            <person name="Cao X."/>
            <person name="Nesbo C.L."/>
            <person name="Tang S."/>
            <person name="Morson N."/>
            <person name="Patron J."/>
            <person name="Lomheim L."/>
            <person name="Wishart D.S."/>
            <person name="Edwards E.A."/>
        </authorList>
    </citation>
    <scope>NUCLEOTIDE SEQUENCE [LARGE SCALE GENOMIC DNA]</scope>
    <source>
        <strain evidence="11 12">12DCA</strain>
    </source>
</reference>
<feature type="binding site" evidence="7 10">
    <location>
        <position position="117"/>
    </location>
    <ligand>
        <name>Mg(2+)</name>
        <dbReference type="ChEBI" id="CHEBI:18420"/>
    </ligand>
</feature>
<comment type="cofactor">
    <cofactor evidence="7 10">
        <name>Mg(2+)</name>
        <dbReference type="ChEBI" id="CHEBI:18420"/>
    </cofactor>
    <text evidence="7 10">Binds 1 Mg(2+) ion per subunit.</text>
</comment>
<dbReference type="InterPro" id="IPR015813">
    <property type="entry name" value="Pyrv/PenolPyrv_kinase-like_dom"/>
</dbReference>
<comment type="catalytic activity">
    <reaction evidence="7">
        <text>(6R)-5,10-methylene-5,6,7,8-tetrahydrofolate + 3-methyl-2-oxobutanoate + H2O = 2-dehydropantoate + (6S)-5,6,7,8-tetrahydrofolate</text>
        <dbReference type="Rhea" id="RHEA:11824"/>
        <dbReference type="ChEBI" id="CHEBI:11561"/>
        <dbReference type="ChEBI" id="CHEBI:11851"/>
        <dbReference type="ChEBI" id="CHEBI:15377"/>
        <dbReference type="ChEBI" id="CHEBI:15636"/>
        <dbReference type="ChEBI" id="CHEBI:57453"/>
        <dbReference type="EC" id="2.1.2.11"/>
    </reaction>
</comment>
<dbReference type="GO" id="GO:0015940">
    <property type="term" value="P:pantothenate biosynthetic process"/>
    <property type="evidence" value="ECO:0007669"/>
    <property type="project" value="UniProtKB-UniRule"/>
</dbReference>
<dbReference type="CDD" id="cd06557">
    <property type="entry name" value="KPHMT-like"/>
    <property type="match status" value="1"/>
</dbReference>
<dbReference type="PANTHER" id="PTHR20881:SF0">
    <property type="entry name" value="3-METHYL-2-OXOBUTANOATE HYDROXYMETHYLTRANSFERASE"/>
    <property type="match status" value="1"/>
</dbReference>
<comment type="function">
    <text evidence="6 7">Catalyzes the reversible reaction in which hydroxymethyl group from 5,10-methylenetetrahydrofolate is transferred onto alpha-ketoisovalerate to form ketopantoate.</text>
</comment>
<comment type="subunit">
    <text evidence="3 7">Homodecamer; pentamer of dimers.</text>
</comment>
<sequence>MRSKVNINALQNKVNLSEKITMLTCYDYPMALLEEKAGIDIILVGDSMAMTVLGEETTLGMDLDTMVTHAKAVRKGAPTAYLVGDMPYMTYQISKKEAIRNASRFMAEAGCDAVKLEGGSNMADTVEAMVKATIPVMGHLGLTPQSMAQLGGFKSQGRDCAGALKIIEDAKILEEAGISLLLLEAIPPEVGKIVAERANIPVIGIGAGPYVHGQLMIVHDALGFFDAFTPKFVKKYVNLNSIILDALESYKNDVVGEQYPEDGHNYNFMNGELEKLLRQA</sequence>
<dbReference type="FunFam" id="3.20.20.60:FF:000003">
    <property type="entry name" value="3-methyl-2-oxobutanoate hydroxymethyltransferase"/>
    <property type="match status" value="1"/>
</dbReference>
<evidence type="ECO:0000313" key="11">
    <source>
        <dbReference type="EMBL" id="QHA01702.1"/>
    </source>
</evidence>